<dbReference type="Pfam" id="PF12650">
    <property type="entry name" value="DUF3784"/>
    <property type="match status" value="1"/>
</dbReference>
<dbReference type="Proteomes" id="UP000322139">
    <property type="component" value="Unassembled WGS sequence"/>
</dbReference>
<evidence type="ECO:0000313" key="3">
    <source>
        <dbReference type="Proteomes" id="UP000322139"/>
    </source>
</evidence>
<reference evidence="2 3" key="1">
    <citation type="submission" date="2019-08" db="EMBL/GenBank/DDBJ databases">
        <title>Bacillus genomes from the desert of Cuatro Cienegas, Coahuila.</title>
        <authorList>
            <person name="Olmedo-Alvarez G."/>
        </authorList>
    </citation>
    <scope>NUCLEOTIDE SEQUENCE [LARGE SCALE GENOMIC DNA]</scope>
    <source>
        <strain evidence="2 3">CH446_14T</strain>
    </source>
</reference>
<evidence type="ECO:0000256" key="1">
    <source>
        <dbReference type="SAM" id="Phobius"/>
    </source>
</evidence>
<sequence length="92" mass="10097">MNQDLLIFGTIFLVLGFLVGVKKMTWLLSGFNEKRVRDKKKLAHLVGGTEAVLGIVLIIGGILGVGSPKFLIMLCIAIMMGLVFYVNSRMVE</sequence>
<feature type="transmembrane region" description="Helical" evidence="1">
    <location>
        <begin position="42"/>
        <end position="64"/>
    </location>
</feature>
<comment type="caution">
    <text evidence="2">The sequence shown here is derived from an EMBL/GenBank/DDBJ whole genome shotgun (WGS) entry which is preliminary data.</text>
</comment>
<name>A0A5D4QYJ6_9BACI</name>
<dbReference type="PIRSF" id="PIRSF037672">
    <property type="entry name" value="UCP037672"/>
    <property type="match status" value="1"/>
</dbReference>
<dbReference type="EMBL" id="VTER01000015">
    <property type="protein sequence ID" value="TYS42971.1"/>
    <property type="molecule type" value="Genomic_DNA"/>
</dbReference>
<dbReference type="AlphaFoldDB" id="A0A5D4QYJ6"/>
<feature type="transmembrane region" description="Helical" evidence="1">
    <location>
        <begin position="6"/>
        <end position="21"/>
    </location>
</feature>
<protein>
    <submittedName>
        <fullName evidence="2">DUF3784 domain-containing protein</fullName>
    </submittedName>
</protein>
<keyword evidence="1" id="KW-0812">Transmembrane</keyword>
<keyword evidence="1" id="KW-0472">Membrane</keyword>
<dbReference type="RefSeq" id="WP_148976862.1">
    <property type="nucleotide sequence ID" value="NZ_JBNIKT010000048.1"/>
</dbReference>
<evidence type="ECO:0000313" key="2">
    <source>
        <dbReference type="EMBL" id="TYS42971.1"/>
    </source>
</evidence>
<proteinExistence type="predicted"/>
<dbReference type="InterPro" id="IPR017259">
    <property type="entry name" value="UCP037672"/>
</dbReference>
<feature type="transmembrane region" description="Helical" evidence="1">
    <location>
        <begin position="70"/>
        <end position="87"/>
    </location>
</feature>
<gene>
    <name evidence="2" type="ORF">FZD51_22925</name>
</gene>
<organism evidence="2 3">
    <name type="scientific">Bacillus infantis</name>
    <dbReference type="NCBI Taxonomy" id="324767"/>
    <lineage>
        <taxon>Bacteria</taxon>
        <taxon>Bacillati</taxon>
        <taxon>Bacillota</taxon>
        <taxon>Bacilli</taxon>
        <taxon>Bacillales</taxon>
        <taxon>Bacillaceae</taxon>
        <taxon>Bacillus</taxon>
    </lineage>
</organism>
<accession>A0A5D4QYJ6</accession>
<keyword evidence="1" id="KW-1133">Transmembrane helix</keyword>